<dbReference type="Pfam" id="PF20330">
    <property type="entry name" value="DUF6625"/>
    <property type="match status" value="1"/>
</dbReference>
<protein>
    <submittedName>
        <fullName evidence="1">Uncharacterized protein</fullName>
    </submittedName>
</protein>
<accession>A0A6V6YQX6</accession>
<dbReference type="AlphaFoldDB" id="A0A6V6YQX6"/>
<evidence type="ECO:0000313" key="2">
    <source>
        <dbReference type="Proteomes" id="UP000530060"/>
    </source>
</evidence>
<reference evidence="1 2" key="1">
    <citation type="submission" date="2020-06" db="EMBL/GenBank/DDBJ databases">
        <authorList>
            <person name="Criscuolo A."/>
        </authorList>
    </citation>
    <scope>NUCLEOTIDE SEQUENCE [LARGE SCALE GENOMIC DNA]</scope>
    <source>
        <strain evidence="2">CIP 111411</strain>
    </source>
</reference>
<dbReference type="RefSeq" id="WP_180908001.1">
    <property type="nucleotide sequence ID" value="NZ_CAIJDP010000058.1"/>
</dbReference>
<name>A0A6V6YQX6_9FLAO</name>
<proteinExistence type="predicted"/>
<keyword evidence="2" id="KW-1185">Reference proteome</keyword>
<gene>
    <name evidence="1" type="ORF">FLAT13_00809</name>
</gene>
<sequence>MNKQHSIALLTCWYGDYPWYFPYFIKSCIYNPTIDFVIVTENTQEIPNKPSNVIIINKSLDEFKAEASKKLGFDLNFDNAYKLCDFKPVCGLLFQDFLEKYDFWGHGDIDMVYGNIRSFITTDILNKYDLISAHKDFITGTFCLYRNNDLMRTLFMESRDYQKVFSSPEWVGFDECNSLYDELQTPGVSVFDFPNHIQSMTYVVRKAESEGRIKPLFELYFYKTMHNKMRWDNGNIIYSNKKECLFYDMIKYKAECENKSVNFPIPDVFYFNKKGINKNSFWRLLGLKIIRKKKSLKKVQLFHS</sequence>
<evidence type="ECO:0000313" key="1">
    <source>
        <dbReference type="EMBL" id="CAD0001918.1"/>
    </source>
</evidence>
<dbReference type="EMBL" id="CAIJDP010000058">
    <property type="protein sequence ID" value="CAD0001918.1"/>
    <property type="molecule type" value="Genomic_DNA"/>
</dbReference>
<comment type="caution">
    <text evidence="1">The sequence shown here is derived from an EMBL/GenBank/DDBJ whole genome shotgun (WGS) entry which is preliminary data.</text>
</comment>
<dbReference type="InterPro" id="IPR046733">
    <property type="entry name" value="DUF6625"/>
</dbReference>
<dbReference type="Proteomes" id="UP000530060">
    <property type="component" value="Unassembled WGS sequence"/>
</dbReference>
<organism evidence="1 2">
    <name type="scientific">Flavobacterium salmonis</name>
    <dbReference type="NCBI Taxonomy" id="2654844"/>
    <lineage>
        <taxon>Bacteria</taxon>
        <taxon>Pseudomonadati</taxon>
        <taxon>Bacteroidota</taxon>
        <taxon>Flavobacteriia</taxon>
        <taxon>Flavobacteriales</taxon>
        <taxon>Flavobacteriaceae</taxon>
        <taxon>Flavobacterium</taxon>
    </lineage>
</organism>